<dbReference type="AlphaFoldDB" id="A0A382IG81"/>
<organism evidence="1">
    <name type="scientific">marine metagenome</name>
    <dbReference type="NCBI Taxonomy" id="408172"/>
    <lineage>
        <taxon>unclassified sequences</taxon>
        <taxon>metagenomes</taxon>
        <taxon>ecological metagenomes</taxon>
    </lineage>
</organism>
<proteinExistence type="predicted"/>
<name>A0A382IG81_9ZZZZ</name>
<accession>A0A382IG81</accession>
<evidence type="ECO:0000313" key="1">
    <source>
        <dbReference type="EMBL" id="SVB97661.1"/>
    </source>
</evidence>
<sequence>MNIPAPFDVVEDWGSLNRRKQRAEREQRAYQRRLLRLRSRDRKWGGPLDRPLGQLGEK</sequence>
<dbReference type="EMBL" id="UINC01066695">
    <property type="protein sequence ID" value="SVB97661.1"/>
    <property type="molecule type" value="Genomic_DNA"/>
</dbReference>
<feature type="non-terminal residue" evidence="1">
    <location>
        <position position="58"/>
    </location>
</feature>
<gene>
    <name evidence="1" type="ORF">METZ01_LOCUS250515</name>
</gene>
<protein>
    <submittedName>
        <fullName evidence="1">Uncharacterized protein</fullName>
    </submittedName>
</protein>
<reference evidence="1" key="1">
    <citation type="submission" date="2018-05" db="EMBL/GenBank/DDBJ databases">
        <authorList>
            <person name="Lanie J.A."/>
            <person name="Ng W.-L."/>
            <person name="Kazmierczak K.M."/>
            <person name="Andrzejewski T.M."/>
            <person name="Davidsen T.M."/>
            <person name="Wayne K.J."/>
            <person name="Tettelin H."/>
            <person name="Glass J.I."/>
            <person name="Rusch D."/>
            <person name="Podicherti R."/>
            <person name="Tsui H.-C.T."/>
            <person name="Winkler M.E."/>
        </authorList>
    </citation>
    <scope>NUCLEOTIDE SEQUENCE</scope>
</reference>